<dbReference type="EMBL" id="JSAN01000064">
    <property type="protein sequence ID" value="KIC72071.1"/>
    <property type="molecule type" value="Genomic_DNA"/>
</dbReference>
<gene>
    <name evidence="2" type="ORF">DB44_CR00230</name>
</gene>
<accession>A0A0C1JNG1</accession>
<dbReference type="PATRIC" id="fig|362787.3.peg.1020"/>
<proteinExistence type="predicted"/>
<feature type="chain" id="PRO_5002152243" evidence="1">
    <location>
        <begin position="31"/>
        <end position="188"/>
    </location>
</feature>
<protein>
    <submittedName>
        <fullName evidence="2">Uncharacterized protein</fullName>
    </submittedName>
</protein>
<evidence type="ECO:0000313" key="2">
    <source>
        <dbReference type="EMBL" id="KIC72071.1"/>
    </source>
</evidence>
<organism evidence="2 3">
    <name type="scientific">Candidatus Protochlamydia amoebophila</name>
    <dbReference type="NCBI Taxonomy" id="362787"/>
    <lineage>
        <taxon>Bacteria</taxon>
        <taxon>Pseudomonadati</taxon>
        <taxon>Chlamydiota</taxon>
        <taxon>Chlamydiia</taxon>
        <taxon>Parachlamydiales</taxon>
        <taxon>Parachlamydiaceae</taxon>
        <taxon>Candidatus Protochlamydia</taxon>
    </lineage>
</organism>
<comment type="caution">
    <text evidence="2">The sequence shown here is derived from an EMBL/GenBank/DDBJ whole genome shotgun (WGS) entry which is preliminary data.</text>
</comment>
<evidence type="ECO:0000313" key="3">
    <source>
        <dbReference type="Proteomes" id="UP000031465"/>
    </source>
</evidence>
<dbReference type="AlphaFoldDB" id="A0A0C1JNG1"/>
<reference evidence="2 3" key="1">
    <citation type="journal article" date="2014" name="Mol. Biol. Evol.">
        <title>Massive expansion of Ubiquitination-related gene families within the Chlamydiae.</title>
        <authorList>
            <person name="Domman D."/>
            <person name="Collingro A."/>
            <person name="Lagkouvardos I."/>
            <person name="Gehre L."/>
            <person name="Weinmaier T."/>
            <person name="Rattei T."/>
            <person name="Subtil A."/>
            <person name="Horn M."/>
        </authorList>
    </citation>
    <scope>NUCLEOTIDE SEQUENCE [LARGE SCALE GENOMIC DNA]</scope>
    <source>
        <strain evidence="2 3">EI2</strain>
    </source>
</reference>
<keyword evidence="1" id="KW-0732">Signal</keyword>
<dbReference type="Proteomes" id="UP000031465">
    <property type="component" value="Unassembled WGS sequence"/>
</dbReference>
<sequence length="188" mass="22471">MINNKKVFMKKVVLFFSLFLCFFTTSYSFAQNNKGNLDDNCNNVAQRNNNYQSQGEQAFYGANNSDACVLTERPVGDCYSLYYKYEPCYYNKWHCKYVPQFIQKKHCRMVSQYYEKTCCRYVPQYYSKICYHQVPKYYYTTDCRYVPKYTCERCCKHVPKYYYKHTIKPVRGASCAPSACALRREDAR</sequence>
<evidence type="ECO:0000256" key="1">
    <source>
        <dbReference type="SAM" id="SignalP"/>
    </source>
</evidence>
<name>A0A0C1JNG1_9BACT</name>
<feature type="signal peptide" evidence="1">
    <location>
        <begin position="1"/>
        <end position="30"/>
    </location>
</feature>